<dbReference type="Gene3D" id="3.40.50.980">
    <property type="match status" value="1"/>
</dbReference>
<dbReference type="Gene3D" id="2.30.38.10">
    <property type="entry name" value="Luciferase, Domain 3"/>
    <property type="match status" value="1"/>
</dbReference>
<dbReference type="NCBIfam" id="TIGR02262">
    <property type="entry name" value="benz_CoA_lig"/>
    <property type="match status" value="1"/>
</dbReference>
<dbReference type="Gene3D" id="3.30.300.30">
    <property type="match status" value="1"/>
</dbReference>
<organism evidence="4">
    <name type="scientific">Acidicaldus sp</name>
    <dbReference type="NCBI Taxonomy" id="1872105"/>
    <lineage>
        <taxon>Bacteria</taxon>
        <taxon>Pseudomonadati</taxon>
        <taxon>Pseudomonadota</taxon>
        <taxon>Alphaproteobacteria</taxon>
        <taxon>Acetobacterales</taxon>
        <taxon>Acetobacteraceae</taxon>
        <taxon>Acidicaldus</taxon>
    </lineage>
</organism>
<dbReference type="Gene3D" id="3.40.50.12820">
    <property type="match status" value="1"/>
</dbReference>
<evidence type="ECO:0000256" key="1">
    <source>
        <dbReference type="ARBA" id="ARBA00022598"/>
    </source>
</evidence>
<name>A0A8J4M5Y2_9PROT</name>
<dbReference type="EMBL" id="DTQM01000108">
    <property type="protein sequence ID" value="HGC42702.1"/>
    <property type="molecule type" value="Genomic_DNA"/>
</dbReference>
<dbReference type="InterPro" id="IPR011957">
    <property type="entry name" value="Benz_CoA_lig"/>
</dbReference>
<dbReference type="Pfam" id="PF13193">
    <property type="entry name" value="AMP-binding_C"/>
    <property type="match status" value="1"/>
</dbReference>
<dbReference type="InterPro" id="IPR045851">
    <property type="entry name" value="AMP-bd_C_sf"/>
</dbReference>
<dbReference type="PANTHER" id="PTHR43352:SF1">
    <property type="entry name" value="ANTHRANILATE--COA LIGASE"/>
    <property type="match status" value="1"/>
</dbReference>
<evidence type="ECO:0000313" key="4">
    <source>
        <dbReference type="EMBL" id="HGC42702.1"/>
    </source>
</evidence>
<accession>A0A8J4M5Y2</accession>
<dbReference type="GO" id="GO:0005524">
    <property type="term" value="F:ATP binding"/>
    <property type="evidence" value="ECO:0007669"/>
    <property type="project" value="InterPro"/>
</dbReference>
<dbReference type="InterPro" id="IPR000873">
    <property type="entry name" value="AMP-dep_synth/lig_dom"/>
</dbReference>
<dbReference type="SUPFAM" id="SSF56801">
    <property type="entry name" value="Acetyl-CoA synthetase-like"/>
    <property type="match status" value="1"/>
</dbReference>
<comment type="caution">
    <text evidence="4">The sequence shown here is derived from an EMBL/GenBank/DDBJ whole genome shotgun (WGS) entry which is preliminary data.</text>
</comment>
<dbReference type="InterPro" id="IPR025110">
    <property type="entry name" value="AMP-bd_C"/>
</dbReference>
<feature type="domain" description="AMP-binding enzyme C-terminal" evidence="3">
    <location>
        <begin position="436"/>
        <end position="515"/>
    </location>
</feature>
<dbReference type="GO" id="GO:0016878">
    <property type="term" value="F:acid-thiol ligase activity"/>
    <property type="evidence" value="ECO:0007669"/>
    <property type="project" value="TreeGrafter"/>
</dbReference>
<gene>
    <name evidence="4" type="ORF">ENY07_05710</name>
</gene>
<dbReference type="GO" id="GO:0016405">
    <property type="term" value="F:CoA-ligase activity"/>
    <property type="evidence" value="ECO:0007669"/>
    <property type="project" value="InterPro"/>
</dbReference>
<keyword evidence="1 4" id="KW-0436">Ligase</keyword>
<proteinExistence type="predicted"/>
<dbReference type="PANTHER" id="PTHR43352">
    <property type="entry name" value="ACETYL-COA SYNTHETASE"/>
    <property type="match status" value="1"/>
</dbReference>
<dbReference type="AlphaFoldDB" id="A0A8J4M5Y2"/>
<dbReference type="GO" id="GO:0044550">
    <property type="term" value="P:secondary metabolite biosynthetic process"/>
    <property type="evidence" value="ECO:0007669"/>
    <property type="project" value="TreeGrafter"/>
</dbReference>
<reference evidence="4" key="1">
    <citation type="journal article" date="2020" name="mSystems">
        <title>Genome- and Community-Level Interaction Insights into Carbon Utilization and Element Cycling Functions of Hydrothermarchaeota in Hydrothermal Sediment.</title>
        <authorList>
            <person name="Zhou Z."/>
            <person name="Liu Y."/>
            <person name="Xu W."/>
            <person name="Pan J."/>
            <person name="Luo Z.H."/>
            <person name="Li M."/>
        </authorList>
    </citation>
    <scope>NUCLEOTIDE SEQUENCE</scope>
    <source>
        <strain evidence="4">SpSt-997</strain>
    </source>
</reference>
<sequence length="540" mass="58274">MQDHTVIIAPAATDQGLRFPPRFNLAMAFIDRHLAEGRGGKIAIRTATEEVSYAALAERVARAGNALLGLGIPRGARLLMAVLDEPAFFYLFWGAIKAGIVPVPLNTLLRAADYAYMIDDSACAGLAFSPELRAEIEPALALARHRPPAVLPTEGGDGSLAALMDAAPAALDPAPTGPEDDGYWLYSSGSTGRPKGAVHRQRDLLVSSQRYGVETLGAREDDVFFSAAKLFFAYGLGNALGFPLWVGGTTVLMPERPTPESTFAAIARFRPTLFFGVPTLYARQIAEFAALRPDLGSLRYCVSAGEALPAHLLEAWRGLTGIDILDGIGSTEVAHMYISNRPGDVTPGTSGRPVPGYTLKVVDERGVELPPGIPGRLLLQGASIARCYWRNPKPIVVDGWFDTGDTYRADPDGTYTYCGRSDDMLKVGGIWCSPVEIEAALVEHPEVLEAAVVGREDADGLVKPEAWVVPRQPDQTESDEIAAALVRHCKTRLAPYKYPRWVHLVPDLPKTATGKIQRFMLRQHPPLAAGSDFGRIGAMR</sequence>
<feature type="domain" description="AMP-dependent synthetase/ligase" evidence="2">
    <location>
        <begin position="35"/>
        <end position="389"/>
    </location>
</feature>
<evidence type="ECO:0000259" key="3">
    <source>
        <dbReference type="Pfam" id="PF13193"/>
    </source>
</evidence>
<dbReference type="Pfam" id="PF00501">
    <property type="entry name" value="AMP-binding"/>
    <property type="match status" value="1"/>
</dbReference>
<evidence type="ECO:0000259" key="2">
    <source>
        <dbReference type="Pfam" id="PF00501"/>
    </source>
</evidence>
<protein>
    <submittedName>
        <fullName evidence="4">Benzoate-CoA ligase family protein</fullName>
    </submittedName>
</protein>